<feature type="transmembrane region" description="Helical" evidence="3">
    <location>
        <begin position="20"/>
        <end position="44"/>
    </location>
</feature>
<name>A0ABW0K879_9BACL</name>
<dbReference type="Pfam" id="PF00583">
    <property type="entry name" value="Acetyltransf_1"/>
    <property type="match status" value="1"/>
</dbReference>
<dbReference type="InterPro" id="IPR050680">
    <property type="entry name" value="YpeA/RimI_acetyltransf"/>
</dbReference>
<keyword evidence="6" id="KW-1185">Reference proteome</keyword>
<dbReference type="InterPro" id="IPR000182">
    <property type="entry name" value="GNAT_dom"/>
</dbReference>
<evidence type="ECO:0000259" key="4">
    <source>
        <dbReference type="PROSITE" id="PS51186"/>
    </source>
</evidence>
<protein>
    <submittedName>
        <fullName evidence="5">VC0807 family protein</fullName>
    </submittedName>
</protein>
<feature type="domain" description="N-acetyltransferase" evidence="4">
    <location>
        <begin position="208"/>
        <end position="373"/>
    </location>
</feature>
<feature type="transmembrane region" description="Helical" evidence="3">
    <location>
        <begin position="56"/>
        <end position="77"/>
    </location>
</feature>
<evidence type="ECO:0000256" key="3">
    <source>
        <dbReference type="SAM" id="Phobius"/>
    </source>
</evidence>
<reference evidence="6" key="1">
    <citation type="journal article" date="2019" name="Int. J. Syst. Evol. Microbiol.">
        <title>The Global Catalogue of Microorganisms (GCM) 10K type strain sequencing project: providing services to taxonomists for standard genome sequencing and annotation.</title>
        <authorList>
            <consortium name="The Broad Institute Genomics Platform"/>
            <consortium name="The Broad Institute Genome Sequencing Center for Infectious Disease"/>
            <person name="Wu L."/>
            <person name="Ma J."/>
        </authorList>
    </citation>
    <scope>NUCLEOTIDE SEQUENCE [LARGE SCALE GENOMIC DNA]</scope>
    <source>
        <strain evidence="6">KACC 11904</strain>
    </source>
</reference>
<dbReference type="PANTHER" id="PTHR43420:SF47">
    <property type="entry name" value="N-ACETYLTRANSFERASE DOMAIN-CONTAINING PROTEIN"/>
    <property type="match status" value="1"/>
</dbReference>
<keyword evidence="3" id="KW-0472">Membrane</keyword>
<evidence type="ECO:0000256" key="1">
    <source>
        <dbReference type="ARBA" id="ARBA00022679"/>
    </source>
</evidence>
<keyword evidence="1" id="KW-0808">Transferase</keyword>
<feature type="transmembrane region" description="Helical" evidence="3">
    <location>
        <begin position="125"/>
        <end position="145"/>
    </location>
</feature>
<evidence type="ECO:0000313" key="5">
    <source>
        <dbReference type="EMBL" id="MFC5448892.1"/>
    </source>
</evidence>
<keyword evidence="3" id="KW-0812">Transmembrane</keyword>
<evidence type="ECO:0000313" key="6">
    <source>
        <dbReference type="Proteomes" id="UP001596044"/>
    </source>
</evidence>
<feature type="transmembrane region" description="Helical" evidence="3">
    <location>
        <begin position="83"/>
        <end position="104"/>
    </location>
</feature>
<dbReference type="InterPro" id="IPR016181">
    <property type="entry name" value="Acyl_CoA_acyltransferase"/>
</dbReference>
<dbReference type="SUPFAM" id="SSF55729">
    <property type="entry name" value="Acyl-CoA N-acyltransferases (Nat)"/>
    <property type="match status" value="1"/>
</dbReference>
<gene>
    <name evidence="5" type="ORF">ACFPOG_11495</name>
</gene>
<dbReference type="Proteomes" id="UP001596044">
    <property type="component" value="Unassembled WGS sequence"/>
</dbReference>
<dbReference type="EMBL" id="JBHSMJ010000012">
    <property type="protein sequence ID" value="MFC5448892.1"/>
    <property type="molecule type" value="Genomic_DNA"/>
</dbReference>
<keyword evidence="3" id="KW-1133">Transmembrane helix</keyword>
<accession>A0ABW0K879</accession>
<dbReference type="Gene3D" id="3.40.630.30">
    <property type="match status" value="1"/>
</dbReference>
<feature type="transmembrane region" description="Helical" evidence="3">
    <location>
        <begin position="165"/>
        <end position="186"/>
    </location>
</feature>
<evidence type="ECO:0000256" key="2">
    <source>
        <dbReference type="ARBA" id="ARBA00023315"/>
    </source>
</evidence>
<dbReference type="PANTHER" id="PTHR43420">
    <property type="entry name" value="ACETYLTRANSFERASE"/>
    <property type="match status" value="1"/>
</dbReference>
<proteinExistence type="predicted"/>
<dbReference type="NCBIfam" id="NF041646">
    <property type="entry name" value="VC0807_fam"/>
    <property type="match status" value="1"/>
</dbReference>
<sequence>MSAKRYIVFSLLINGIIPWLLYVVLAHFMTSILALTIATLVPLADNLVHLWKHRKLDALGSLMLFTFVLTLILAMLGGSEKLLLIRESLITGSVGLIFLGSLLFRRPLMFYLAQRFVPGTAFEDNLNYPYFLTVLRLMSLGWGLILLSESVVRVYLVFQLSTAQFLAVSNVVLYGFIGAAILWTVWYRRRSAKRLAAIKLRAAEESIGDIVVLRPEHLPEALDLYRTVTDRLRQQGIHQWDRYYPNRFVIKQDIAHGCLYGLRGQGRIIAAVAVNRQQSDKYAGIHWSDVQGNPAIIHRLAVHPSAQGKGIGKQLLEFAESHARNKGYTSVRLDVYSANPSAVSMYERYGYTHKGEIQFPFRKAPYFCMEKVW</sequence>
<comment type="caution">
    <text evidence="5">The sequence shown here is derived from an EMBL/GenBank/DDBJ whole genome shotgun (WGS) entry which is preliminary data.</text>
</comment>
<keyword evidence="2" id="KW-0012">Acyltransferase</keyword>
<organism evidence="5 6">
    <name type="scientific">Paenibacillus aestuarii</name>
    <dbReference type="NCBI Taxonomy" id="516965"/>
    <lineage>
        <taxon>Bacteria</taxon>
        <taxon>Bacillati</taxon>
        <taxon>Bacillota</taxon>
        <taxon>Bacilli</taxon>
        <taxon>Bacillales</taxon>
        <taxon>Paenibacillaceae</taxon>
        <taxon>Paenibacillus</taxon>
    </lineage>
</organism>
<dbReference type="CDD" id="cd04301">
    <property type="entry name" value="NAT_SF"/>
    <property type="match status" value="1"/>
</dbReference>
<dbReference type="PROSITE" id="PS51186">
    <property type="entry name" value="GNAT"/>
    <property type="match status" value="1"/>
</dbReference>
<dbReference type="RefSeq" id="WP_270878731.1">
    <property type="nucleotide sequence ID" value="NZ_JAQFVF010000021.1"/>
</dbReference>